<accession>A0A9J6H757</accession>
<dbReference type="AlphaFoldDB" id="A0A9J6H757"/>
<evidence type="ECO:0000313" key="2">
    <source>
        <dbReference type="Proteomes" id="UP000821853"/>
    </source>
</evidence>
<dbReference type="EMBL" id="JABSTR010000011">
    <property type="protein sequence ID" value="KAH9382564.1"/>
    <property type="molecule type" value="Genomic_DNA"/>
</dbReference>
<sequence>MFYPLMEYRPSRAKTQKYARIAPVLKPGKIPTVIESHHPIALLICVGKLVEKMVLYRLEWDLAVRNVYPAQTSGFRKGRSSMDNAIALATSIKRAKYRRNIIIVVFLDIKSANDCVSLIYRTLLRPPQVSYLVTAIAIVPLRSA</sequence>
<name>A0A9J6H757_HAELO</name>
<organism evidence="1 2">
    <name type="scientific">Haemaphysalis longicornis</name>
    <name type="common">Bush tick</name>
    <dbReference type="NCBI Taxonomy" id="44386"/>
    <lineage>
        <taxon>Eukaryota</taxon>
        <taxon>Metazoa</taxon>
        <taxon>Ecdysozoa</taxon>
        <taxon>Arthropoda</taxon>
        <taxon>Chelicerata</taxon>
        <taxon>Arachnida</taxon>
        <taxon>Acari</taxon>
        <taxon>Parasitiformes</taxon>
        <taxon>Ixodida</taxon>
        <taxon>Ixodoidea</taxon>
        <taxon>Ixodidae</taxon>
        <taxon>Haemaphysalinae</taxon>
        <taxon>Haemaphysalis</taxon>
    </lineage>
</organism>
<dbReference type="OrthoDB" id="426210at2759"/>
<keyword evidence="2" id="KW-1185">Reference proteome</keyword>
<comment type="caution">
    <text evidence="1">The sequence shown here is derived from an EMBL/GenBank/DDBJ whole genome shotgun (WGS) entry which is preliminary data.</text>
</comment>
<reference evidence="1 2" key="1">
    <citation type="journal article" date="2020" name="Cell">
        <title>Large-Scale Comparative Analyses of Tick Genomes Elucidate Their Genetic Diversity and Vector Capacities.</title>
        <authorList>
            <consortium name="Tick Genome and Microbiome Consortium (TIGMIC)"/>
            <person name="Jia N."/>
            <person name="Wang J."/>
            <person name="Shi W."/>
            <person name="Du L."/>
            <person name="Sun Y."/>
            <person name="Zhan W."/>
            <person name="Jiang J.F."/>
            <person name="Wang Q."/>
            <person name="Zhang B."/>
            <person name="Ji P."/>
            <person name="Bell-Sakyi L."/>
            <person name="Cui X.M."/>
            <person name="Yuan T.T."/>
            <person name="Jiang B.G."/>
            <person name="Yang W.F."/>
            <person name="Lam T.T."/>
            <person name="Chang Q.C."/>
            <person name="Ding S.J."/>
            <person name="Wang X.J."/>
            <person name="Zhu J.G."/>
            <person name="Ruan X.D."/>
            <person name="Zhao L."/>
            <person name="Wei J.T."/>
            <person name="Ye R.Z."/>
            <person name="Que T.C."/>
            <person name="Du C.H."/>
            <person name="Zhou Y.H."/>
            <person name="Cheng J.X."/>
            <person name="Dai P.F."/>
            <person name="Guo W.B."/>
            <person name="Han X.H."/>
            <person name="Huang E.J."/>
            <person name="Li L.F."/>
            <person name="Wei W."/>
            <person name="Gao Y.C."/>
            <person name="Liu J.Z."/>
            <person name="Shao H.Z."/>
            <person name="Wang X."/>
            <person name="Wang C.C."/>
            <person name="Yang T.C."/>
            <person name="Huo Q.B."/>
            <person name="Li W."/>
            <person name="Chen H.Y."/>
            <person name="Chen S.E."/>
            <person name="Zhou L.G."/>
            <person name="Ni X.B."/>
            <person name="Tian J.H."/>
            <person name="Sheng Y."/>
            <person name="Liu T."/>
            <person name="Pan Y.S."/>
            <person name="Xia L.Y."/>
            <person name="Li J."/>
            <person name="Zhao F."/>
            <person name="Cao W.C."/>
        </authorList>
    </citation>
    <scope>NUCLEOTIDE SEQUENCE [LARGE SCALE GENOMIC DNA]</scope>
    <source>
        <strain evidence="1">HaeL-2018</strain>
    </source>
</reference>
<dbReference type="VEuPathDB" id="VectorBase:HLOH_050321"/>
<dbReference type="Proteomes" id="UP000821853">
    <property type="component" value="Chromosome 9"/>
</dbReference>
<gene>
    <name evidence="1" type="ORF">HPB48_011990</name>
</gene>
<dbReference type="InterPro" id="IPR052560">
    <property type="entry name" value="RdDP_mobile_element"/>
</dbReference>
<proteinExistence type="predicted"/>
<evidence type="ECO:0000313" key="1">
    <source>
        <dbReference type="EMBL" id="KAH9382564.1"/>
    </source>
</evidence>
<protein>
    <recommendedName>
        <fullName evidence="3">Reverse transcriptase domain-containing protein</fullName>
    </recommendedName>
</protein>
<evidence type="ECO:0008006" key="3">
    <source>
        <dbReference type="Google" id="ProtNLM"/>
    </source>
</evidence>
<dbReference type="PANTHER" id="PTHR36688:SF1">
    <property type="entry name" value="ENDONUCLEASE_EXONUCLEASE_PHOSPHATASE DOMAIN-CONTAINING PROTEIN"/>
    <property type="match status" value="1"/>
</dbReference>
<dbReference type="PANTHER" id="PTHR36688">
    <property type="entry name" value="ENDO/EXONUCLEASE/PHOSPHATASE DOMAIN-CONTAINING PROTEIN"/>
    <property type="match status" value="1"/>
</dbReference>